<evidence type="ECO:0000313" key="3">
    <source>
        <dbReference type="Proteomes" id="UP001152795"/>
    </source>
</evidence>
<dbReference type="SMART" id="SM00054">
    <property type="entry name" value="EFh"/>
    <property type="match status" value="5"/>
</dbReference>
<keyword evidence="3" id="KW-1185">Reference proteome</keyword>
<gene>
    <name evidence="2" type="ORF">PACLA_8A019250</name>
</gene>
<protein>
    <submittedName>
        <fullName evidence="2">Reticulocalbin-1-like isoform X1</fullName>
    </submittedName>
</protein>
<keyword evidence="1" id="KW-0106">Calcium</keyword>
<dbReference type="Gene3D" id="1.10.238.10">
    <property type="entry name" value="EF-hand"/>
    <property type="match status" value="3"/>
</dbReference>
<dbReference type="Pfam" id="PF13202">
    <property type="entry name" value="EF-hand_5"/>
    <property type="match status" value="3"/>
</dbReference>
<dbReference type="OrthoDB" id="293868at2759"/>
<dbReference type="EMBL" id="CACRXK020000019">
    <property type="protein sequence ID" value="CAB3976900.1"/>
    <property type="molecule type" value="Genomic_DNA"/>
</dbReference>
<name>A0A6S7FQ98_PARCT</name>
<dbReference type="Proteomes" id="UP001152795">
    <property type="component" value="Unassembled WGS sequence"/>
</dbReference>
<dbReference type="InterPro" id="IPR011992">
    <property type="entry name" value="EF-hand-dom_pair"/>
</dbReference>
<dbReference type="AlphaFoldDB" id="A0A6S7FQ98"/>
<dbReference type="InterPro" id="IPR002048">
    <property type="entry name" value="EF_hand_dom"/>
</dbReference>
<comment type="caution">
    <text evidence="2">The sequence shown here is derived from an EMBL/GenBank/DDBJ whole genome shotgun (WGS) entry which is preliminary data.</text>
</comment>
<accession>A0A6S7FQ98</accession>
<evidence type="ECO:0000256" key="1">
    <source>
        <dbReference type="ARBA" id="ARBA00022837"/>
    </source>
</evidence>
<dbReference type="PANTHER" id="PTHR10827">
    <property type="entry name" value="RETICULOCALBIN"/>
    <property type="match status" value="1"/>
</dbReference>
<dbReference type="PANTHER" id="PTHR10827:SF52">
    <property type="entry name" value="IP16409P"/>
    <property type="match status" value="1"/>
</dbReference>
<dbReference type="InterPro" id="IPR018247">
    <property type="entry name" value="EF_Hand_1_Ca_BS"/>
</dbReference>
<sequence length="251" mass="29190">MSSLTEAEQTYGADDMIDSSRNIEKFIKEEVDLDQDGLVSKKEIIHKMEKSFSQQRQSEVDKLMDKYDINYDNKISWNEFVSTAYPDEALRNSEDLDYDKKKFIMADLTQDGVLDSKEFASFYFPGAGNEDMVEMVMDDWLKKVDLNRDDFVTMDEFLASQSDGNPDIHDQRKLREHFNEDYDINKDGKLDKDELKEWLVPTRASAMRGTRKILTLADNDGDGHLSMKEIIENDRSLHPLLHDTNAYKDEL</sequence>
<evidence type="ECO:0000313" key="2">
    <source>
        <dbReference type="EMBL" id="CAB3976900.1"/>
    </source>
</evidence>
<dbReference type="PROSITE" id="PS00018">
    <property type="entry name" value="EF_HAND_1"/>
    <property type="match status" value="4"/>
</dbReference>
<organism evidence="2 3">
    <name type="scientific">Paramuricea clavata</name>
    <name type="common">Red gorgonian</name>
    <name type="synonym">Violescent sea-whip</name>
    <dbReference type="NCBI Taxonomy" id="317549"/>
    <lineage>
        <taxon>Eukaryota</taxon>
        <taxon>Metazoa</taxon>
        <taxon>Cnidaria</taxon>
        <taxon>Anthozoa</taxon>
        <taxon>Octocorallia</taxon>
        <taxon>Malacalcyonacea</taxon>
        <taxon>Plexauridae</taxon>
        <taxon>Paramuricea</taxon>
    </lineage>
</organism>
<dbReference type="GO" id="GO:0005783">
    <property type="term" value="C:endoplasmic reticulum"/>
    <property type="evidence" value="ECO:0007669"/>
    <property type="project" value="TreeGrafter"/>
</dbReference>
<dbReference type="SUPFAM" id="SSF47473">
    <property type="entry name" value="EF-hand"/>
    <property type="match status" value="2"/>
</dbReference>
<dbReference type="PROSITE" id="PS50222">
    <property type="entry name" value="EF_HAND_2"/>
    <property type="match status" value="2"/>
</dbReference>
<dbReference type="GO" id="GO:0005509">
    <property type="term" value="F:calcium ion binding"/>
    <property type="evidence" value="ECO:0007669"/>
    <property type="project" value="InterPro"/>
</dbReference>
<reference evidence="2" key="1">
    <citation type="submission" date="2020-04" db="EMBL/GenBank/DDBJ databases">
        <authorList>
            <person name="Alioto T."/>
            <person name="Alioto T."/>
            <person name="Gomez Garrido J."/>
        </authorList>
    </citation>
    <scope>NUCLEOTIDE SEQUENCE</scope>
    <source>
        <strain evidence="2">A484AB</strain>
    </source>
</reference>
<proteinExistence type="predicted"/>